<dbReference type="Pfam" id="PF20383">
    <property type="entry name" value="DUF6678"/>
    <property type="match status" value="1"/>
</dbReference>
<reference evidence="1 2" key="1">
    <citation type="submission" date="2022-02" db="EMBL/GenBank/DDBJ databases">
        <title>Draft genome sequence of Mezorhizobium retamae strain IRAMC:0171 isolated from Retama raetam nodules.</title>
        <authorList>
            <person name="Bengaied R."/>
            <person name="Sbissi I."/>
            <person name="Huber K."/>
            <person name="Ghodbane F."/>
            <person name="Nouioui I."/>
            <person name="Tarhouni M."/>
            <person name="Gtari M."/>
        </authorList>
    </citation>
    <scope>NUCLEOTIDE SEQUENCE [LARGE SCALE GENOMIC DNA]</scope>
    <source>
        <strain evidence="1 2">IRAMC:0171</strain>
    </source>
</reference>
<name>A0ABS9QPL9_9HYPH</name>
<dbReference type="RefSeq" id="WP_239370863.1">
    <property type="nucleotide sequence ID" value="NZ_JAKREW010000102.1"/>
</dbReference>
<evidence type="ECO:0000313" key="1">
    <source>
        <dbReference type="EMBL" id="MCG7509393.1"/>
    </source>
</evidence>
<sequence>MTKVAATLNDELRKAKKEAAETYAASLMSNSKWRALFDALRASEVKVEGIVVKFIGDDREHLSSLPGLYPPHAFIDLQPFHILPLVDIEWIEFRRIVRVKRPDNVPDGLVPQDTDVIRAAIEATGKRYPIEETELGFRVVGHVK</sequence>
<dbReference type="InterPro" id="IPR046500">
    <property type="entry name" value="DUF6678"/>
</dbReference>
<protein>
    <submittedName>
        <fullName evidence="1">Uncharacterized protein</fullName>
    </submittedName>
</protein>
<accession>A0ABS9QPL9</accession>
<dbReference type="Proteomes" id="UP001201701">
    <property type="component" value="Unassembled WGS sequence"/>
</dbReference>
<proteinExistence type="predicted"/>
<gene>
    <name evidence="1" type="ORF">L4923_30645</name>
</gene>
<keyword evidence="2" id="KW-1185">Reference proteome</keyword>
<comment type="caution">
    <text evidence="1">The sequence shown here is derived from an EMBL/GenBank/DDBJ whole genome shotgun (WGS) entry which is preliminary data.</text>
</comment>
<evidence type="ECO:0000313" key="2">
    <source>
        <dbReference type="Proteomes" id="UP001201701"/>
    </source>
</evidence>
<organism evidence="1 2">
    <name type="scientific">Mesorhizobium retamae</name>
    <dbReference type="NCBI Taxonomy" id="2912854"/>
    <lineage>
        <taxon>Bacteria</taxon>
        <taxon>Pseudomonadati</taxon>
        <taxon>Pseudomonadota</taxon>
        <taxon>Alphaproteobacteria</taxon>
        <taxon>Hyphomicrobiales</taxon>
        <taxon>Phyllobacteriaceae</taxon>
        <taxon>Mesorhizobium</taxon>
    </lineage>
</organism>
<dbReference type="EMBL" id="JAKREW010000102">
    <property type="protein sequence ID" value="MCG7509393.1"/>
    <property type="molecule type" value="Genomic_DNA"/>
</dbReference>